<keyword evidence="2" id="KW-0808">Transferase</keyword>
<gene>
    <name evidence="2" type="ORF">ACFQHW_03205</name>
</gene>
<dbReference type="Gene3D" id="3.40.630.30">
    <property type="match status" value="1"/>
</dbReference>
<dbReference type="InterPro" id="IPR016181">
    <property type="entry name" value="Acyl_CoA_acyltransferase"/>
</dbReference>
<reference evidence="3" key="1">
    <citation type="journal article" date="2019" name="Int. J. Syst. Evol. Microbiol.">
        <title>The Global Catalogue of Microorganisms (GCM) 10K type strain sequencing project: providing services to taxonomists for standard genome sequencing and annotation.</title>
        <authorList>
            <consortium name="The Broad Institute Genomics Platform"/>
            <consortium name="The Broad Institute Genome Sequencing Center for Infectious Disease"/>
            <person name="Wu L."/>
            <person name="Ma J."/>
        </authorList>
    </citation>
    <scope>NUCLEOTIDE SEQUENCE [LARGE SCALE GENOMIC DNA]</scope>
    <source>
        <strain evidence="3">CCM 8897</strain>
    </source>
</reference>
<dbReference type="PROSITE" id="PS51186">
    <property type="entry name" value="GNAT"/>
    <property type="match status" value="1"/>
</dbReference>
<evidence type="ECO:0000313" key="2">
    <source>
        <dbReference type="EMBL" id="MFC6314573.1"/>
    </source>
</evidence>
<dbReference type="InterPro" id="IPR000182">
    <property type="entry name" value="GNAT_dom"/>
</dbReference>
<accession>A0ABW1UML2</accession>
<dbReference type="Proteomes" id="UP001596310">
    <property type="component" value="Unassembled WGS sequence"/>
</dbReference>
<dbReference type="RefSeq" id="WP_125601296.1">
    <property type="nucleotide sequence ID" value="NZ_JBHSSM010000009.1"/>
</dbReference>
<evidence type="ECO:0000313" key="3">
    <source>
        <dbReference type="Proteomes" id="UP001596310"/>
    </source>
</evidence>
<dbReference type="EC" id="2.3.-.-" evidence="2"/>
<feature type="domain" description="N-acetyltransferase" evidence="1">
    <location>
        <begin position="28"/>
        <end position="176"/>
    </location>
</feature>
<sequence>MTIEIRRITALEETALQMPNQPFPLLGQLLVTRDENGWQHHEQLAKKTTWQTFPEEHYQLAPIDQAGFALGAFNQNECVGLAIFEWRWNHDLYLADLKVATTWRQQGIGRQLLRAGARLGQERGVRGLTTIAQDDNLNANRFYLALGFTIGGFNDHDYRFTTQAGKGDVYYYLDLTAGLL</sequence>
<dbReference type="Pfam" id="PF00583">
    <property type="entry name" value="Acetyltransf_1"/>
    <property type="match status" value="1"/>
</dbReference>
<dbReference type="GO" id="GO:0016746">
    <property type="term" value="F:acyltransferase activity"/>
    <property type="evidence" value="ECO:0007669"/>
    <property type="project" value="UniProtKB-KW"/>
</dbReference>
<keyword evidence="3" id="KW-1185">Reference proteome</keyword>
<dbReference type="EMBL" id="JBHSSM010000009">
    <property type="protein sequence ID" value="MFC6314573.1"/>
    <property type="molecule type" value="Genomic_DNA"/>
</dbReference>
<comment type="caution">
    <text evidence="2">The sequence shown here is derived from an EMBL/GenBank/DDBJ whole genome shotgun (WGS) entry which is preliminary data.</text>
</comment>
<dbReference type="CDD" id="cd04301">
    <property type="entry name" value="NAT_SF"/>
    <property type="match status" value="1"/>
</dbReference>
<protein>
    <submittedName>
        <fullName evidence="2">GNAT family N-acetyltransferase</fullName>
        <ecNumber evidence="2">2.3.-.-</ecNumber>
    </submittedName>
</protein>
<dbReference type="SUPFAM" id="SSF55729">
    <property type="entry name" value="Acyl-CoA N-acyltransferases (Nat)"/>
    <property type="match status" value="1"/>
</dbReference>
<evidence type="ECO:0000259" key="1">
    <source>
        <dbReference type="PROSITE" id="PS51186"/>
    </source>
</evidence>
<proteinExistence type="predicted"/>
<organism evidence="2 3">
    <name type="scientific">Lapidilactobacillus achengensis</name>
    <dbReference type="NCBI Taxonomy" id="2486000"/>
    <lineage>
        <taxon>Bacteria</taxon>
        <taxon>Bacillati</taxon>
        <taxon>Bacillota</taxon>
        <taxon>Bacilli</taxon>
        <taxon>Lactobacillales</taxon>
        <taxon>Lactobacillaceae</taxon>
        <taxon>Lapidilactobacillus</taxon>
    </lineage>
</organism>
<keyword evidence="2" id="KW-0012">Acyltransferase</keyword>
<name>A0ABW1UML2_9LACO</name>